<dbReference type="Proteomes" id="UP000593566">
    <property type="component" value="Unassembled WGS sequence"/>
</dbReference>
<organism evidence="2 3">
    <name type="scientific">Letharia lupina</name>
    <dbReference type="NCBI Taxonomy" id="560253"/>
    <lineage>
        <taxon>Eukaryota</taxon>
        <taxon>Fungi</taxon>
        <taxon>Dikarya</taxon>
        <taxon>Ascomycota</taxon>
        <taxon>Pezizomycotina</taxon>
        <taxon>Lecanoromycetes</taxon>
        <taxon>OSLEUM clade</taxon>
        <taxon>Lecanoromycetidae</taxon>
        <taxon>Lecanorales</taxon>
        <taxon>Lecanorineae</taxon>
        <taxon>Parmeliaceae</taxon>
        <taxon>Letharia</taxon>
    </lineage>
</organism>
<comment type="caution">
    <text evidence="2">The sequence shown here is derived from an EMBL/GenBank/DDBJ whole genome shotgun (WGS) entry which is preliminary data.</text>
</comment>
<sequence length="566" mass="62486">MDVNAPAALGVGQDPALDTTKLPADHPPKFLAEAKRIYENSKPPFVTTPGNSSKGSRRAVFVAKDGQRPPLAIRTDLVAKHWGALALDGIYWTLDLNGERFIVQSFPNKGCISGAKWVYCSWTGVEDEFEDLPLAFSCINGEYTSVLGPRTESPAAAKLPMTKYDTLTSATANSLGHDLPVEYLEEAKALYVDSRPPFVIHKTKKPRRHVLLATQDGHFSAISTEAEVVYRTWNSVDDYPTLDLDGKRFILMGKHMGHPRRYQYRLWLGSGEGRVKRIVAYSSQPASARKTASGLTEHLPEVDEDPSLSSSSDDEEDQDPHASATEDQQYFYDRFKKAFDPTAIPPPTPIKFSTRQPVASSEPPALKERPRRTPKPTKRARSPSPPAHFGSRSGKTPASVPKRTPRRTRSPPDDSSDLSSPPYETPAPTPGINHRPASTPGTQNPHAQAPTSLPTLTLHKQTHTTLRVTRDSNIIGFVPLRLLACMTMATLFSGVIAASGHKEYEQPVRCLMAIFDWKDETDVYKTIYIDRGSEGSFEIFLEIIDEAPCWKDEGGKCGIVVEVVRA</sequence>
<feature type="region of interest" description="Disordered" evidence="1">
    <location>
        <begin position="1"/>
        <end position="23"/>
    </location>
</feature>
<accession>A0A8H6FC81</accession>
<evidence type="ECO:0000256" key="1">
    <source>
        <dbReference type="SAM" id="MobiDB-lite"/>
    </source>
</evidence>
<feature type="compositionally biased region" description="Acidic residues" evidence="1">
    <location>
        <begin position="302"/>
        <end position="318"/>
    </location>
</feature>
<feature type="region of interest" description="Disordered" evidence="1">
    <location>
        <begin position="283"/>
        <end position="327"/>
    </location>
</feature>
<dbReference type="RefSeq" id="XP_037152132.1">
    <property type="nucleotide sequence ID" value="XM_037291770.1"/>
</dbReference>
<keyword evidence="3" id="KW-1185">Reference proteome</keyword>
<proteinExistence type="predicted"/>
<name>A0A8H6FC81_9LECA</name>
<evidence type="ECO:0000313" key="2">
    <source>
        <dbReference type="EMBL" id="KAF6222786.1"/>
    </source>
</evidence>
<gene>
    <name evidence="2" type="ORF">HO133_000834</name>
</gene>
<dbReference type="GeneID" id="59329252"/>
<protein>
    <submittedName>
        <fullName evidence="2">Uncharacterized protein</fullName>
    </submittedName>
</protein>
<reference evidence="2 3" key="1">
    <citation type="journal article" date="2020" name="Genomics">
        <title>Complete, high-quality genomes from long-read metagenomic sequencing of two wolf lichen thalli reveals enigmatic genome architecture.</title>
        <authorList>
            <person name="McKenzie S.K."/>
            <person name="Walston R.F."/>
            <person name="Allen J.L."/>
        </authorList>
    </citation>
    <scope>NUCLEOTIDE SEQUENCE [LARGE SCALE GENOMIC DNA]</scope>
    <source>
        <strain evidence="2">WasteWater1</strain>
    </source>
</reference>
<evidence type="ECO:0000313" key="3">
    <source>
        <dbReference type="Proteomes" id="UP000593566"/>
    </source>
</evidence>
<dbReference type="EMBL" id="JACCJB010000011">
    <property type="protein sequence ID" value="KAF6222786.1"/>
    <property type="molecule type" value="Genomic_DNA"/>
</dbReference>
<feature type="compositionally biased region" description="Polar residues" evidence="1">
    <location>
        <begin position="439"/>
        <end position="452"/>
    </location>
</feature>
<feature type="compositionally biased region" description="Basic residues" evidence="1">
    <location>
        <begin position="369"/>
        <end position="381"/>
    </location>
</feature>
<dbReference type="AlphaFoldDB" id="A0A8H6FC81"/>
<feature type="region of interest" description="Disordered" evidence="1">
    <location>
        <begin position="339"/>
        <end position="456"/>
    </location>
</feature>